<reference evidence="3" key="1">
    <citation type="journal article" date="2019" name="Int. J. Syst. Evol. Microbiol.">
        <title>The Global Catalogue of Microorganisms (GCM) 10K type strain sequencing project: providing services to taxonomists for standard genome sequencing and annotation.</title>
        <authorList>
            <consortium name="The Broad Institute Genomics Platform"/>
            <consortium name="The Broad Institute Genome Sequencing Center for Infectious Disease"/>
            <person name="Wu L."/>
            <person name="Ma J."/>
        </authorList>
    </citation>
    <scope>NUCLEOTIDE SEQUENCE [LARGE SCALE GENOMIC DNA]</scope>
    <source>
        <strain evidence="3">CGMCC 1.15043</strain>
    </source>
</reference>
<evidence type="ECO:0000256" key="1">
    <source>
        <dbReference type="SAM" id="MobiDB-lite"/>
    </source>
</evidence>
<dbReference type="Proteomes" id="UP000615455">
    <property type="component" value="Unassembled WGS sequence"/>
</dbReference>
<feature type="compositionally biased region" description="Basic and acidic residues" evidence="1">
    <location>
        <begin position="12"/>
        <end position="40"/>
    </location>
</feature>
<sequence>MNSKEGYDLETGSDHGFHRNVMEEESTKDNENTRNNSRKE</sequence>
<gene>
    <name evidence="2" type="ORF">GCM10008018_36560</name>
</gene>
<proteinExistence type="predicted"/>
<evidence type="ECO:0000313" key="2">
    <source>
        <dbReference type="EMBL" id="GFZ87074.1"/>
    </source>
</evidence>
<keyword evidence="3" id="KW-1185">Reference proteome</keyword>
<evidence type="ECO:0000313" key="3">
    <source>
        <dbReference type="Proteomes" id="UP000615455"/>
    </source>
</evidence>
<accession>A0ABQ1EUG2</accession>
<protein>
    <submittedName>
        <fullName evidence="2">Uncharacterized protein</fullName>
    </submittedName>
</protein>
<dbReference type="EMBL" id="BMHE01000018">
    <property type="protein sequence ID" value="GFZ87074.1"/>
    <property type="molecule type" value="Genomic_DNA"/>
</dbReference>
<name>A0ABQ1EUG2_9BACL</name>
<organism evidence="2 3">
    <name type="scientific">Paenibacillus marchantiophytorum</name>
    <dbReference type="NCBI Taxonomy" id="1619310"/>
    <lineage>
        <taxon>Bacteria</taxon>
        <taxon>Bacillati</taxon>
        <taxon>Bacillota</taxon>
        <taxon>Bacilli</taxon>
        <taxon>Bacillales</taxon>
        <taxon>Paenibacillaceae</taxon>
        <taxon>Paenibacillus</taxon>
    </lineage>
</organism>
<comment type="caution">
    <text evidence="2">The sequence shown here is derived from an EMBL/GenBank/DDBJ whole genome shotgun (WGS) entry which is preliminary data.</text>
</comment>
<feature type="region of interest" description="Disordered" evidence="1">
    <location>
        <begin position="1"/>
        <end position="40"/>
    </location>
</feature>